<feature type="transmembrane region" description="Helical" evidence="8">
    <location>
        <begin position="38"/>
        <end position="60"/>
    </location>
</feature>
<feature type="transmembrane region" description="Helical" evidence="8">
    <location>
        <begin position="141"/>
        <end position="165"/>
    </location>
</feature>
<evidence type="ECO:0000256" key="7">
    <source>
        <dbReference type="SAM" id="MobiDB-lite"/>
    </source>
</evidence>
<feature type="compositionally biased region" description="Polar residues" evidence="7">
    <location>
        <begin position="241"/>
        <end position="260"/>
    </location>
</feature>
<dbReference type="Proteomes" id="UP000726737">
    <property type="component" value="Unassembled WGS sequence"/>
</dbReference>
<dbReference type="GO" id="GO:0051453">
    <property type="term" value="P:regulation of intracellular pH"/>
    <property type="evidence" value="ECO:0007669"/>
    <property type="project" value="TreeGrafter"/>
</dbReference>
<evidence type="ECO:0000313" key="9">
    <source>
        <dbReference type="EMBL" id="KAG0258047.1"/>
    </source>
</evidence>
<name>A0A9P6Q0L1_9FUNG</name>
<comment type="similarity">
    <text evidence="2">Belongs to the battenin family.</text>
</comment>
<sequence>MSSILAWFLRRGQPASSQPDSSQYESLDDSQYHDRDWVAFFIFAVDLVGANVPKGVVLLADITPSLLIKMVAPYFIHRVPYPVRVTFCALLSFSAVVLIAMAETIPVRLLGVMMASLSSGLGEITFLMLSSFYRLQMVSAWSSGTGGAGILGALMFLALTSWFGLSISRTLGVVAMFPIMMLVAYFIILTSPSSSTMKHHSGGYQPIASLNNGNDEELLTSPQTFHQTQHQESWHSPPILASTNEQDRSTGGSDVNSIRKSGSIHPRHPHDSSEHLPTSSPSVTSSHHSSAPSVTVTACPSMDQQINPMAVPSAAVTGSSRSSAPWDLSAPWDAPQSQQPQHQTEPTSINTLLAATDPDDPGFVSPFRESEIEDGTGSTSSRRHKRRVYYKVRPNEPMTMQEKLSMARSLLVPFMIPLFMVYVAEYTMNQGVLPVILFPLSKTPFSKIRDHYVTYSAIYQLGVFISRSSASLIEISRLWIPSFLQLLTLLLATSQALLSNTHGQSISSASGSLLPDVAVLAPPTDATFSPFPIPSIYLIFLLILWEGLLGGATYVHTYIGISKDFEHDPKGKEFALGVVGVADGLGILVAGIASLWIEPALCRWQVERGVELCLAMAD</sequence>
<evidence type="ECO:0000256" key="1">
    <source>
        <dbReference type="ARBA" id="ARBA00004127"/>
    </source>
</evidence>
<keyword evidence="3" id="KW-0813">Transport</keyword>
<feature type="region of interest" description="Disordered" evidence="7">
    <location>
        <begin position="312"/>
        <end position="346"/>
    </location>
</feature>
<feature type="compositionally biased region" description="Low complexity" evidence="7">
    <location>
        <begin position="275"/>
        <end position="295"/>
    </location>
</feature>
<dbReference type="PANTHER" id="PTHR10981">
    <property type="entry name" value="BATTENIN"/>
    <property type="match status" value="1"/>
</dbReference>
<proteinExistence type="inferred from homology"/>
<gene>
    <name evidence="9" type="primary">BTN1</name>
    <name evidence="9" type="ORF">BG011_003560</name>
</gene>
<accession>A0A9P6Q0L1</accession>
<dbReference type="Pfam" id="PF02487">
    <property type="entry name" value="CLN3"/>
    <property type="match status" value="2"/>
</dbReference>
<feature type="transmembrane region" description="Helical" evidence="8">
    <location>
        <begin position="536"/>
        <end position="561"/>
    </location>
</feature>
<evidence type="ECO:0000256" key="2">
    <source>
        <dbReference type="ARBA" id="ARBA00007467"/>
    </source>
</evidence>
<evidence type="ECO:0000256" key="8">
    <source>
        <dbReference type="SAM" id="Phobius"/>
    </source>
</evidence>
<organism evidence="9 10">
    <name type="scientific">Mortierella polycephala</name>
    <dbReference type="NCBI Taxonomy" id="41804"/>
    <lineage>
        <taxon>Eukaryota</taxon>
        <taxon>Fungi</taxon>
        <taxon>Fungi incertae sedis</taxon>
        <taxon>Mucoromycota</taxon>
        <taxon>Mortierellomycotina</taxon>
        <taxon>Mortierellomycetes</taxon>
        <taxon>Mortierellales</taxon>
        <taxon>Mortierellaceae</taxon>
        <taxon>Mortierella</taxon>
    </lineage>
</organism>
<dbReference type="EMBL" id="JAAAJA010000235">
    <property type="protein sequence ID" value="KAG0258047.1"/>
    <property type="molecule type" value="Genomic_DNA"/>
</dbReference>
<keyword evidence="10" id="KW-1185">Reference proteome</keyword>
<reference evidence="9" key="1">
    <citation type="journal article" date="2020" name="Fungal Divers.">
        <title>Resolving the Mortierellaceae phylogeny through synthesis of multi-gene phylogenetics and phylogenomics.</title>
        <authorList>
            <person name="Vandepol N."/>
            <person name="Liber J."/>
            <person name="Desiro A."/>
            <person name="Na H."/>
            <person name="Kennedy M."/>
            <person name="Barry K."/>
            <person name="Grigoriev I.V."/>
            <person name="Miller A.N."/>
            <person name="O'Donnell K."/>
            <person name="Stajich J.E."/>
            <person name="Bonito G."/>
        </authorList>
    </citation>
    <scope>NUCLEOTIDE SEQUENCE</scope>
    <source>
        <strain evidence="9">KOD948</strain>
    </source>
</reference>
<dbReference type="InterPro" id="IPR036259">
    <property type="entry name" value="MFS_trans_sf"/>
</dbReference>
<feature type="transmembrane region" description="Helical" evidence="8">
    <location>
        <begin position="171"/>
        <end position="189"/>
    </location>
</feature>
<dbReference type="InterPro" id="IPR003492">
    <property type="entry name" value="Battenin_disease_Cln3"/>
</dbReference>
<keyword evidence="6 8" id="KW-0472">Membrane</keyword>
<dbReference type="GO" id="GO:0005773">
    <property type="term" value="C:vacuole"/>
    <property type="evidence" value="ECO:0007669"/>
    <property type="project" value="TreeGrafter"/>
</dbReference>
<dbReference type="SUPFAM" id="SSF103473">
    <property type="entry name" value="MFS general substrate transporter"/>
    <property type="match status" value="1"/>
</dbReference>
<feature type="transmembrane region" description="Helical" evidence="8">
    <location>
        <begin position="107"/>
        <end position="129"/>
    </location>
</feature>
<dbReference type="GO" id="GO:0012505">
    <property type="term" value="C:endomembrane system"/>
    <property type="evidence" value="ECO:0007669"/>
    <property type="project" value="UniProtKB-SubCell"/>
</dbReference>
<evidence type="ECO:0000256" key="3">
    <source>
        <dbReference type="ARBA" id="ARBA00022448"/>
    </source>
</evidence>
<dbReference type="OrthoDB" id="5965864at2759"/>
<dbReference type="PRINTS" id="PR01315">
    <property type="entry name" value="BATTENIN"/>
</dbReference>
<comment type="subcellular location">
    <subcellularLocation>
        <location evidence="1">Endomembrane system</location>
        <topology evidence="1">Multi-pass membrane protein</topology>
    </subcellularLocation>
</comment>
<protein>
    <submittedName>
        <fullName evidence="9">Battenin CLN3 protein</fullName>
    </submittedName>
</protein>
<feature type="region of interest" description="Disordered" evidence="7">
    <location>
        <begin position="223"/>
        <end position="295"/>
    </location>
</feature>
<feature type="compositionally biased region" description="Polar residues" evidence="7">
    <location>
        <begin position="335"/>
        <end position="346"/>
    </location>
</feature>
<dbReference type="PANTHER" id="PTHR10981:SF0">
    <property type="entry name" value="BATTENIN"/>
    <property type="match status" value="1"/>
</dbReference>
<evidence type="ECO:0000256" key="6">
    <source>
        <dbReference type="ARBA" id="ARBA00023136"/>
    </source>
</evidence>
<feature type="transmembrane region" description="Helical" evidence="8">
    <location>
        <begin position="81"/>
        <end position="101"/>
    </location>
</feature>
<dbReference type="GO" id="GO:0016020">
    <property type="term" value="C:membrane"/>
    <property type="evidence" value="ECO:0007669"/>
    <property type="project" value="InterPro"/>
</dbReference>
<evidence type="ECO:0000256" key="4">
    <source>
        <dbReference type="ARBA" id="ARBA00022692"/>
    </source>
</evidence>
<comment type="caution">
    <text evidence="9">The sequence shown here is derived from an EMBL/GenBank/DDBJ whole genome shotgun (WGS) entry which is preliminary data.</text>
</comment>
<feature type="transmembrane region" description="Helical" evidence="8">
    <location>
        <begin position="410"/>
        <end position="428"/>
    </location>
</feature>
<feature type="transmembrane region" description="Helical" evidence="8">
    <location>
        <begin position="573"/>
        <end position="597"/>
    </location>
</feature>
<keyword evidence="5 8" id="KW-1133">Transmembrane helix</keyword>
<evidence type="ECO:0000313" key="10">
    <source>
        <dbReference type="Proteomes" id="UP000726737"/>
    </source>
</evidence>
<keyword evidence="4 8" id="KW-0812">Transmembrane</keyword>
<dbReference type="AlphaFoldDB" id="A0A9P6Q0L1"/>
<evidence type="ECO:0000256" key="5">
    <source>
        <dbReference type="ARBA" id="ARBA00022989"/>
    </source>
</evidence>